<organism evidence="3 4">
    <name type="scientific">Microthyrium microscopicum</name>
    <dbReference type="NCBI Taxonomy" id="703497"/>
    <lineage>
        <taxon>Eukaryota</taxon>
        <taxon>Fungi</taxon>
        <taxon>Dikarya</taxon>
        <taxon>Ascomycota</taxon>
        <taxon>Pezizomycotina</taxon>
        <taxon>Dothideomycetes</taxon>
        <taxon>Dothideomycetes incertae sedis</taxon>
        <taxon>Microthyriales</taxon>
        <taxon>Microthyriaceae</taxon>
        <taxon>Microthyrium</taxon>
    </lineage>
</organism>
<reference evidence="3" key="1">
    <citation type="journal article" date="2020" name="Stud. Mycol.">
        <title>101 Dothideomycetes genomes: a test case for predicting lifestyles and emergence of pathogens.</title>
        <authorList>
            <person name="Haridas S."/>
            <person name="Albert R."/>
            <person name="Binder M."/>
            <person name="Bloem J."/>
            <person name="Labutti K."/>
            <person name="Salamov A."/>
            <person name="Andreopoulos B."/>
            <person name="Baker S."/>
            <person name="Barry K."/>
            <person name="Bills G."/>
            <person name="Bluhm B."/>
            <person name="Cannon C."/>
            <person name="Castanera R."/>
            <person name="Culley D."/>
            <person name="Daum C."/>
            <person name="Ezra D."/>
            <person name="Gonzalez J."/>
            <person name="Henrissat B."/>
            <person name="Kuo A."/>
            <person name="Liang C."/>
            <person name="Lipzen A."/>
            <person name="Lutzoni F."/>
            <person name="Magnuson J."/>
            <person name="Mondo S."/>
            <person name="Nolan M."/>
            <person name="Ohm R."/>
            <person name="Pangilinan J."/>
            <person name="Park H.-J."/>
            <person name="Ramirez L."/>
            <person name="Alfaro M."/>
            <person name="Sun H."/>
            <person name="Tritt A."/>
            <person name="Yoshinaga Y."/>
            <person name="Zwiers L.-H."/>
            <person name="Turgeon B."/>
            <person name="Goodwin S."/>
            <person name="Spatafora J."/>
            <person name="Crous P."/>
            <person name="Grigoriev I."/>
        </authorList>
    </citation>
    <scope>NUCLEOTIDE SEQUENCE</scope>
    <source>
        <strain evidence="3">CBS 115976</strain>
    </source>
</reference>
<name>A0A6A6TZJ1_9PEZI</name>
<dbReference type="InterPro" id="IPR017853">
    <property type="entry name" value="GH"/>
</dbReference>
<feature type="domain" description="Asl1-like glycosyl hydrolase catalytic" evidence="2">
    <location>
        <begin position="51"/>
        <end position="273"/>
    </location>
</feature>
<keyword evidence="4" id="KW-1185">Reference proteome</keyword>
<evidence type="ECO:0000313" key="4">
    <source>
        <dbReference type="Proteomes" id="UP000799302"/>
    </source>
</evidence>
<dbReference type="InterPro" id="IPR024655">
    <property type="entry name" value="Asl1_glyco_hydro_catalytic"/>
</dbReference>
<dbReference type="InterPro" id="IPR053183">
    <property type="entry name" value="ASL1"/>
</dbReference>
<dbReference type="PANTHER" id="PTHR34154:SF10">
    <property type="entry name" value="ASL1-LIKE GLYCOSYL HYDROLASE CATALYTIC DOMAIN-CONTAINING PROTEIN"/>
    <property type="match status" value="1"/>
</dbReference>
<feature type="region of interest" description="Disordered" evidence="1">
    <location>
        <begin position="1"/>
        <end position="38"/>
    </location>
</feature>
<evidence type="ECO:0000259" key="2">
    <source>
        <dbReference type="Pfam" id="PF11790"/>
    </source>
</evidence>
<dbReference type="Pfam" id="PF11790">
    <property type="entry name" value="Glyco_hydro_cc"/>
    <property type="match status" value="1"/>
</dbReference>
<evidence type="ECO:0000256" key="1">
    <source>
        <dbReference type="SAM" id="MobiDB-lite"/>
    </source>
</evidence>
<protein>
    <recommendedName>
        <fullName evidence="2">Asl1-like glycosyl hydrolase catalytic domain-containing protein</fullName>
    </recommendedName>
</protein>
<dbReference type="GO" id="GO:0071966">
    <property type="term" value="P:fungal-type cell wall polysaccharide metabolic process"/>
    <property type="evidence" value="ECO:0007669"/>
    <property type="project" value="TreeGrafter"/>
</dbReference>
<evidence type="ECO:0000313" key="3">
    <source>
        <dbReference type="EMBL" id="KAF2665485.1"/>
    </source>
</evidence>
<feature type="compositionally biased region" description="Low complexity" evidence="1">
    <location>
        <begin position="1"/>
        <end position="31"/>
    </location>
</feature>
<gene>
    <name evidence="3" type="ORF">BT63DRAFT_377881</name>
</gene>
<dbReference type="AlphaFoldDB" id="A0A6A6TZJ1"/>
<proteinExistence type="predicted"/>
<dbReference type="Gene3D" id="3.20.20.80">
    <property type="entry name" value="Glycosidases"/>
    <property type="match status" value="1"/>
</dbReference>
<dbReference type="Proteomes" id="UP000799302">
    <property type="component" value="Unassembled WGS sequence"/>
</dbReference>
<accession>A0A6A6TZJ1</accession>
<dbReference type="PANTHER" id="PTHR34154">
    <property type="entry name" value="ALKALI-SENSITIVE LINKAGE PROTEIN 1"/>
    <property type="match status" value="1"/>
</dbReference>
<dbReference type="GO" id="GO:0009277">
    <property type="term" value="C:fungal-type cell wall"/>
    <property type="evidence" value="ECO:0007669"/>
    <property type="project" value="TreeGrafter"/>
</dbReference>
<dbReference type="SUPFAM" id="SSF51445">
    <property type="entry name" value="(Trans)glycosidases"/>
    <property type="match status" value="1"/>
</dbReference>
<dbReference type="EMBL" id="MU004240">
    <property type="protein sequence ID" value="KAF2665485.1"/>
    <property type="molecule type" value="Genomic_DNA"/>
</dbReference>
<sequence length="276" mass="28628">MPAPVVSAPASQAPPAASSTQASAPSAAPSTGNNGACARPAAKTLSTKRGVSYNTASLLAPFGSSISWAYNWGSNPSGSMPSNVVYEPMLWTSQDQSRVNTWNADATAAIAAGAQHLLGFNEPDLSTQSNIDPATAAAGWKKDMEPLACKARLVSPAVTNGGAPSGLTWLSSFLSACSGCTIDAVAIHWYDSATNIAYFKQHVSDAYTAGGNRPIWITEFGASGTDDQVSAFFAAVLPWLDAQPYVERYAYFMANDGILLSSATTLSAIGKAYIAN</sequence>
<dbReference type="OrthoDB" id="43654at2759"/>